<evidence type="ECO:0000256" key="4">
    <source>
        <dbReference type="ARBA" id="ARBA00022692"/>
    </source>
</evidence>
<feature type="compositionally biased region" description="Polar residues" evidence="21">
    <location>
        <begin position="81"/>
        <end position="93"/>
    </location>
</feature>
<dbReference type="InterPro" id="IPR018083">
    <property type="entry name" value="Sterol_reductase_CS"/>
</dbReference>
<comment type="similarity">
    <text evidence="2">Belongs to the ERG4/ERG24 family.</text>
</comment>
<dbReference type="Gene3D" id="1.20.120.1630">
    <property type="match status" value="1"/>
</dbReference>
<dbReference type="PROSITE" id="PS01017">
    <property type="entry name" value="STEROL_REDUCT_1"/>
    <property type="match status" value="1"/>
</dbReference>
<evidence type="ECO:0000256" key="13">
    <source>
        <dbReference type="ARBA" id="ARBA00023098"/>
    </source>
</evidence>
<evidence type="ECO:0000256" key="11">
    <source>
        <dbReference type="ARBA" id="ARBA00023002"/>
    </source>
</evidence>
<keyword evidence="14 22" id="KW-0472">Membrane</keyword>
<sequence>MSSYFAPTSEGAQPPEDHDPLKGSGRPYAKTQDQSLAEDTRRYKASLCAPKNGRDGVGAALTDTPATTAPNSPRIPPVRQDSGNSGNVRSRPTTLDIPGLTKSKVSPDGRIAQRDVGSKLVIVMVGLPARGKSYVTKKIARYLNWLQHDTKIFNVGERRRVAAGASARMPSPSEISNGRQMVFAQMSSVSTTSLNGILNREDYLGQPAIPATILVNGEAPRGITEVESAPLAPKLPHQTNGYNQSGSVSENSSNRISREHTVDDPDERVSQELSGTETMEQSASFFDPENVKAAQIREQVAMSTLDELLDYILYQGGSVGIFDATNSTVERRKLIIKRVRERAGPELGILFLESLCVDESLLESNMRLKLSGPDYKDKDPVGALADFKERVALYQKKYKPLGKYEEDNDIPYIQMIDVGRKVVSHQIRGFLSAQTVYYLLNFNLAPRQIWITRHGESIDNVNGKIGGDSELSENGHMFARALTRFMKHERKAWDVRQRDKALSTHFPPLPGDTTPPNPEYSYHGDKGDSEHSSKSFCVWTSMLKRSIETAQYFDEEDFDIKQMKMLDELNAGMMEGMTYDEIRTRYAEEYAARKREKLHYRYPGAGGEGYLDIINRLRAVIVEVERMTDHVLLVGHRSVARVLLAYFMGLKREDVADLGVPLGMLYMLEPKPYGVEFRAYRYNSETDWFDEVKDYELKRATGHWEKTAFPGYVETPGRKSRSRKTITPDAKQDSSTIIPSEASKAAVPTKRRSTAHTSQSNGTANGHVKDGQKVVDGREAGQDARVDYSGHFEFGGSLGVSAMMVGFPLLMYYMWIGATYYDGHLPLPTRGQSLIQFFNYLGHLVYEGAFPTAKAWTIYWTFFVFEAACYLLLPGITVKGKPLSHEGGKRLTYHCSGIWSFYFTIAAAAALHSSGLFKLYTIIDEFGPIMSVAIITGFLISLVAYFSAIYRGAEHRMTGHSIYDFFMGAELNPRMFGLLDFKMFSEVRLPWYILFLLSCGAAARQYEQFGYVSGEVGFLVMAHFLYANACSKGEECIVTTWDMYYEKWGFMLIFWNLAGVPLSYCHCTIYLANHAPSMYRWNRFALVLFYASYLFIYWVWDTSNSQKNHFRQEERGTHSERKAFPQLPWKTVKNPKKIETHTGDSLLVDGWYAHARKIHYTCDLFFALSWGLVTGFHSPFPWFYPLFFAAMISHRALRDIQRCEVKYGKSWQEYKRRVPYLFIPYVF</sequence>
<keyword evidence="7" id="KW-0067">ATP-binding</keyword>
<evidence type="ECO:0000256" key="5">
    <source>
        <dbReference type="ARBA" id="ARBA00022741"/>
    </source>
</evidence>
<name>A0A1W5CSP1_9LECA</name>
<dbReference type="SMART" id="SM00855">
    <property type="entry name" value="PGAM"/>
    <property type="match status" value="1"/>
</dbReference>
<feature type="domain" description="6-phosphofructo-2-kinase" evidence="23">
    <location>
        <begin position="111"/>
        <end position="167"/>
    </location>
</feature>
<keyword evidence="9" id="KW-0752">Steroid biosynthesis</keyword>
<dbReference type="EMBL" id="FWEW01000140">
    <property type="protein sequence ID" value="SLM33868.1"/>
    <property type="molecule type" value="Genomic_DNA"/>
</dbReference>
<evidence type="ECO:0000256" key="18">
    <source>
        <dbReference type="ARBA" id="ARBA00038892"/>
    </source>
</evidence>
<keyword evidence="13" id="KW-0443">Lipid metabolism</keyword>
<evidence type="ECO:0000256" key="8">
    <source>
        <dbReference type="ARBA" id="ARBA00022857"/>
    </source>
</evidence>
<feature type="transmembrane region" description="Helical" evidence="22">
    <location>
        <begin position="929"/>
        <end position="950"/>
    </location>
</feature>
<dbReference type="GO" id="GO:0005524">
    <property type="term" value="F:ATP binding"/>
    <property type="evidence" value="ECO:0007669"/>
    <property type="project" value="UniProtKB-KW"/>
</dbReference>
<evidence type="ECO:0000256" key="16">
    <source>
        <dbReference type="ARBA" id="ARBA00023221"/>
    </source>
</evidence>
<keyword evidence="24" id="KW-0418">Kinase</keyword>
<dbReference type="SUPFAM" id="SSF52540">
    <property type="entry name" value="P-loop containing nucleoside triphosphate hydrolases"/>
    <property type="match status" value="1"/>
</dbReference>
<keyword evidence="10 22" id="KW-1133">Transmembrane helix</keyword>
<keyword evidence="16" id="KW-0753">Steroid metabolism</keyword>
<dbReference type="SUPFAM" id="SSF53254">
    <property type="entry name" value="Phosphoglycerate mutase-like"/>
    <property type="match status" value="1"/>
</dbReference>
<dbReference type="InterPro" id="IPR001345">
    <property type="entry name" value="PG/BPGM_mutase_AS"/>
</dbReference>
<evidence type="ECO:0000256" key="9">
    <source>
        <dbReference type="ARBA" id="ARBA00022955"/>
    </source>
</evidence>
<keyword evidence="3" id="KW-0444">Lipid biosynthesis</keyword>
<dbReference type="GO" id="GO:0000246">
    <property type="term" value="F:Delta24(24-1) sterol reductase activity"/>
    <property type="evidence" value="ECO:0007669"/>
    <property type="project" value="UniProtKB-EC"/>
</dbReference>
<feature type="transmembrane region" description="Helical" evidence="22">
    <location>
        <begin position="1048"/>
        <end position="1072"/>
    </location>
</feature>
<dbReference type="Pfam" id="PF00300">
    <property type="entry name" value="His_Phos_1"/>
    <property type="match status" value="1"/>
</dbReference>
<dbReference type="GO" id="GO:0006000">
    <property type="term" value="P:fructose metabolic process"/>
    <property type="evidence" value="ECO:0007669"/>
    <property type="project" value="InterPro"/>
</dbReference>
<evidence type="ECO:0000256" key="2">
    <source>
        <dbReference type="ARBA" id="ARBA00005402"/>
    </source>
</evidence>
<keyword evidence="4 22" id="KW-0812">Transmembrane</keyword>
<feature type="transmembrane region" description="Helical" evidence="22">
    <location>
        <begin position="794"/>
        <end position="815"/>
    </location>
</feature>
<keyword evidence="5" id="KW-0547">Nucleotide-binding</keyword>
<feature type="compositionally biased region" description="Basic and acidic residues" evidence="21">
    <location>
        <begin position="256"/>
        <end position="269"/>
    </location>
</feature>
<evidence type="ECO:0000256" key="7">
    <source>
        <dbReference type="ARBA" id="ARBA00022840"/>
    </source>
</evidence>
<dbReference type="EC" id="1.3.1.71" evidence="18"/>
<evidence type="ECO:0000256" key="6">
    <source>
        <dbReference type="ARBA" id="ARBA00022824"/>
    </source>
</evidence>
<feature type="transmembrane region" description="Helical" evidence="22">
    <location>
        <begin position="858"/>
        <end position="878"/>
    </location>
</feature>
<dbReference type="PANTHER" id="PTHR10606">
    <property type="entry name" value="6-PHOSPHOFRUCTO-2-KINASE/FRUCTOSE-2,6-BISPHOSPHATASE"/>
    <property type="match status" value="1"/>
</dbReference>
<organism evidence="24 25">
    <name type="scientific">Lasallia pustulata</name>
    <dbReference type="NCBI Taxonomy" id="136370"/>
    <lineage>
        <taxon>Eukaryota</taxon>
        <taxon>Fungi</taxon>
        <taxon>Dikarya</taxon>
        <taxon>Ascomycota</taxon>
        <taxon>Pezizomycotina</taxon>
        <taxon>Lecanoromycetes</taxon>
        <taxon>OSLEUM clade</taxon>
        <taxon>Umbilicariomycetidae</taxon>
        <taxon>Umbilicariales</taxon>
        <taxon>Umbilicariaceae</taxon>
        <taxon>Lasallia</taxon>
    </lineage>
</organism>
<dbReference type="InterPro" id="IPR029033">
    <property type="entry name" value="His_PPase_superfam"/>
</dbReference>
<comment type="subcellular location">
    <subcellularLocation>
        <location evidence="1">Endoplasmic reticulum membrane</location>
        <topology evidence="1">Multi-pass membrane protein</topology>
    </subcellularLocation>
</comment>
<evidence type="ECO:0000256" key="22">
    <source>
        <dbReference type="SAM" id="Phobius"/>
    </source>
</evidence>
<feature type="region of interest" description="Disordered" evidence="21">
    <location>
        <begin position="1"/>
        <end position="106"/>
    </location>
</feature>
<feature type="compositionally biased region" description="Low complexity" evidence="21">
    <location>
        <begin position="59"/>
        <end position="70"/>
    </location>
</feature>
<keyword evidence="12" id="KW-0756">Sterol biosynthesis</keyword>
<dbReference type="GO" id="GO:0006003">
    <property type="term" value="P:fructose 2,6-bisphosphate metabolic process"/>
    <property type="evidence" value="ECO:0007669"/>
    <property type="project" value="InterPro"/>
</dbReference>
<evidence type="ECO:0000256" key="19">
    <source>
        <dbReference type="ARBA" id="ARBA00048918"/>
    </source>
</evidence>
<dbReference type="InterPro" id="IPR003094">
    <property type="entry name" value="6Pfruct_kin"/>
</dbReference>
<dbReference type="GO" id="GO:0005829">
    <property type="term" value="C:cytosol"/>
    <property type="evidence" value="ECO:0007669"/>
    <property type="project" value="TreeGrafter"/>
</dbReference>
<evidence type="ECO:0000313" key="24">
    <source>
        <dbReference type="EMBL" id="SLM33868.1"/>
    </source>
</evidence>
<feature type="binding site" evidence="20">
    <location>
        <position position="545"/>
    </location>
    <ligand>
        <name>substrate</name>
    </ligand>
</feature>
<dbReference type="Pfam" id="PF01591">
    <property type="entry name" value="6PF2K"/>
    <property type="match status" value="2"/>
</dbReference>
<dbReference type="GO" id="GO:0003873">
    <property type="term" value="F:6-phosphofructo-2-kinase activity"/>
    <property type="evidence" value="ECO:0007669"/>
    <property type="project" value="InterPro"/>
</dbReference>
<evidence type="ECO:0000259" key="23">
    <source>
        <dbReference type="Pfam" id="PF01591"/>
    </source>
</evidence>
<evidence type="ECO:0000256" key="14">
    <source>
        <dbReference type="ARBA" id="ARBA00023136"/>
    </source>
</evidence>
<evidence type="ECO:0000256" key="20">
    <source>
        <dbReference type="PIRSR" id="PIRSR613078-2"/>
    </source>
</evidence>
<feature type="compositionally biased region" description="Polar residues" evidence="21">
    <location>
        <begin position="755"/>
        <end position="764"/>
    </location>
</feature>
<dbReference type="PROSITE" id="PS00175">
    <property type="entry name" value="PG_MUTASE"/>
    <property type="match status" value="1"/>
</dbReference>
<evidence type="ECO:0000256" key="3">
    <source>
        <dbReference type="ARBA" id="ARBA00022516"/>
    </source>
</evidence>
<feature type="region of interest" description="Disordered" evidence="21">
    <location>
        <begin position="711"/>
        <end position="773"/>
    </location>
</feature>
<keyword evidence="8" id="KW-0521">NADP</keyword>
<dbReference type="CDD" id="cd07067">
    <property type="entry name" value="HP_PGM_like"/>
    <property type="match status" value="1"/>
</dbReference>
<dbReference type="PANTHER" id="PTHR10606:SF32">
    <property type="entry name" value="6-PHOSPHOFRUCTO-2-KINASE 1"/>
    <property type="match status" value="1"/>
</dbReference>
<dbReference type="Gene3D" id="3.40.50.300">
    <property type="entry name" value="P-loop containing nucleotide triphosphate hydrolases"/>
    <property type="match status" value="1"/>
</dbReference>
<dbReference type="InterPro" id="IPR013078">
    <property type="entry name" value="His_Pase_superF_clade-1"/>
</dbReference>
<dbReference type="GO" id="GO:0005789">
    <property type="term" value="C:endoplasmic reticulum membrane"/>
    <property type="evidence" value="ECO:0007669"/>
    <property type="project" value="UniProtKB-SubCell"/>
</dbReference>
<comment type="pathway">
    <text evidence="17">Steroid metabolism; ergosterol biosynthesis.</text>
</comment>
<keyword evidence="15" id="KW-1207">Sterol metabolism</keyword>
<dbReference type="InterPro" id="IPR013079">
    <property type="entry name" value="6Phosfructo_kin"/>
</dbReference>
<evidence type="ECO:0000256" key="21">
    <source>
        <dbReference type="SAM" id="MobiDB-lite"/>
    </source>
</evidence>
<evidence type="ECO:0000256" key="10">
    <source>
        <dbReference type="ARBA" id="ARBA00022989"/>
    </source>
</evidence>
<dbReference type="Pfam" id="PF01222">
    <property type="entry name" value="ERG4_ERG24"/>
    <property type="match status" value="1"/>
</dbReference>
<keyword evidence="6" id="KW-0256">Endoplasmic reticulum</keyword>
<evidence type="ECO:0000256" key="1">
    <source>
        <dbReference type="ARBA" id="ARBA00004477"/>
    </source>
</evidence>
<dbReference type="InterPro" id="IPR027417">
    <property type="entry name" value="P-loop_NTPase"/>
</dbReference>
<evidence type="ECO:0000256" key="15">
    <source>
        <dbReference type="ARBA" id="ARBA00023166"/>
    </source>
</evidence>
<evidence type="ECO:0000256" key="12">
    <source>
        <dbReference type="ARBA" id="ARBA00023011"/>
    </source>
</evidence>
<dbReference type="PRINTS" id="PR00991">
    <property type="entry name" value="6PFRUCTKNASE"/>
</dbReference>
<dbReference type="GO" id="GO:0006696">
    <property type="term" value="P:ergosterol biosynthetic process"/>
    <property type="evidence" value="ECO:0007669"/>
    <property type="project" value="UniProtKB-ARBA"/>
</dbReference>
<keyword evidence="11" id="KW-0560">Oxidoreductase</keyword>
<evidence type="ECO:0000256" key="17">
    <source>
        <dbReference type="ARBA" id="ARBA00029435"/>
    </source>
</evidence>
<feature type="region of interest" description="Disordered" evidence="21">
    <location>
        <begin position="228"/>
        <end position="269"/>
    </location>
</feature>
<dbReference type="InterPro" id="IPR001171">
    <property type="entry name" value="ERG24_DHCR-like"/>
</dbReference>
<feature type="transmembrane region" description="Helical" evidence="22">
    <location>
        <begin position="1084"/>
        <end position="1100"/>
    </location>
</feature>
<dbReference type="AlphaFoldDB" id="A0A1W5CSP1"/>
<accession>A0A1W5CSP1</accession>
<keyword evidence="24" id="KW-0808">Transferase</keyword>
<proteinExistence type="inferred from homology"/>
<feature type="compositionally biased region" description="Polar residues" evidence="21">
    <location>
        <begin position="237"/>
        <end position="255"/>
    </location>
</feature>
<dbReference type="Gene3D" id="3.40.50.1240">
    <property type="entry name" value="Phosphoglycerate mutase-like"/>
    <property type="match status" value="1"/>
</dbReference>
<feature type="compositionally biased region" description="Pro residues" evidence="21">
    <location>
        <begin position="507"/>
        <end position="518"/>
    </location>
</feature>
<comment type="catalytic activity">
    <reaction evidence="19">
        <text>ergosterol + NADP(+) = ergosta-5,7,22,24(28)-tetraen-3beta-ol + NADPH + H(+)</text>
        <dbReference type="Rhea" id="RHEA:18501"/>
        <dbReference type="ChEBI" id="CHEBI:15378"/>
        <dbReference type="ChEBI" id="CHEBI:16933"/>
        <dbReference type="ChEBI" id="CHEBI:18249"/>
        <dbReference type="ChEBI" id="CHEBI:57783"/>
        <dbReference type="ChEBI" id="CHEBI:58349"/>
        <dbReference type="EC" id="1.3.1.71"/>
    </reaction>
    <physiologicalReaction direction="right-to-left" evidence="19">
        <dbReference type="Rhea" id="RHEA:18503"/>
    </physiologicalReaction>
</comment>
<feature type="domain" description="6-phosphofructo-2-kinase" evidence="23">
    <location>
        <begin position="278"/>
        <end position="446"/>
    </location>
</feature>
<feature type="region of interest" description="Disordered" evidence="21">
    <location>
        <begin position="502"/>
        <end position="530"/>
    </location>
</feature>
<evidence type="ECO:0000313" key="25">
    <source>
        <dbReference type="Proteomes" id="UP000192927"/>
    </source>
</evidence>
<dbReference type="Proteomes" id="UP000192927">
    <property type="component" value="Unassembled WGS sequence"/>
</dbReference>
<dbReference type="FunFam" id="1.20.120.1630:FF:000003">
    <property type="entry name" value="C-24(28) sterol reductase"/>
    <property type="match status" value="1"/>
</dbReference>
<keyword evidence="25" id="KW-1185">Reference proteome</keyword>
<reference evidence="25" key="1">
    <citation type="submission" date="2017-03" db="EMBL/GenBank/DDBJ databases">
        <authorList>
            <person name="Sharma R."/>
            <person name="Thines M."/>
        </authorList>
    </citation>
    <scope>NUCLEOTIDE SEQUENCE [LARGE SCALE GENOMIC DNA]</scope>
</reference>
<feature type="transmembrane region" description="Helical" evidence="22">
    <location>
        <begin position="899"/>
        <end position="923"/>
    </location>
</feature>
<protein>
    <recommendedName>
        <fullName evidence="18">Delta(24(24(1)))-sterol reductase</fullName>
        <ecNumber evidence="18">1.3.1.71</ecNumber>
    </recommendedName>
</protein>